<dbReference type="PANTHER" id="PTHR33987:SF1">
    <property type="entry name" value="CALCINEURIN-LIKE METALLO-PHOSPHOESTERASE SUPERFAMILY PROTEIN"/>
    <property type="match status" value="1"/>
</dbReference>
<proteinExistence type="predicted"/>
<name>A0ABM7RCQ8_9BACT</name>
<dbReference type="InterPro" id="IPR003961">
    <property type="entry name" value="FN3_dom"/>
</dbReference>
<dbReference type="InterPro" id="IPR029052">
    <property type="entry name" value="Metallo-depent_PP-like"/>
</dbReference>
<feature type="domain" description="PhoD-like phosphatase metallophosphatase" evidence="1">
    <location>
        <begin position="209"/>
        <end position="449"/>
    </location>
</feature>
<reference evidence="3 4" key="1">
    <citation type="submission" date="2021-06" db="EMBL/GenBank/DDBJ databases">
        <title>Complete genome of Haloferula helveola possessing various polysaccharide degrading enzymes.</title>
        <authorList>
            <person name="Takami H."/>
            <person name="Huang C."/>
            <person name="Hamasaki K."/>
        </authorList>
    </citation>
    <scope>NUCLEOTIDE SEQUENCE [LARGE SCALE GENOMIC DNA]</scope>
    <source>
        <strain evidence="3 4">CN-1</strain>
    </source>
</reference>
<dbReference type="PANTHER" id="PTHR33987">
    <property type="entry name" value="CALCINEURIN-LIKE METALLO-PHOSPHOESTERASE SUPERFAMILY PROTEIN"/>
    <property type="match status" value="1"/>
</dbReference>
<gene>
    <name evidence="3" type="primary">phoD_1</name>
    <name evidence="3" type="ORF">HAHE_13570</name>
</gene>
<dbReference type="EMBL" id="AP024702">
    <property type="protein sequence ID" value="BCX47449.1"/>
    <property type="molecule type" value="Genomic_DNA"/>
</dbReference>
<dbReference type="InterPro" id="IPR056702">
    <property type="entry name" value="DUF7800"/>
</dbReference>
<dbReference type="SUPFAM" id="SSF56300">
    <property type="entry name" value="Metallo-dependent phosphatases"/>
    <property type="match status" value="1"/>
</dbReference>
<keyword evidence="4" id="KW-1185">Reference proteome</keyword>
<protein>
    <submittedName>
        <fullName evidence="3">Alkaline phosphatase</fullName>
    </submittedName>
</protein>
<evidence type="ECO:0000259" key="2">
    <source>
        <dbReference type="Pfam" id="PF25077"/>
    </source>
</evidence>
<feature type="domain" description="DUF7800" evidence="2">
    <location>
        <begin position="111"/>
        <end position="183"/>
    </location>
</feature>
<sequence>MLGAGQARAQHDPGRNAVRQLAQEKYDAAAKTLVTKSGRMNSPIEQSEVHFVRMLSASLQGDGATAFDEAKKAVDGGVPFGRIAAMPEEAGKALRSAPGYAEWAAGHPLVLTHGPMIGAVTDGSARIWLRTNGPRSVEVELKAGDKTLRETVTTKAAGDHTGVAAFTGLTPKQKYEVRILSDGKPAGSGSFTTTGPAEQAGSYTIVFGGGAGYTAENERVWKSIAKQKPDALFLLGDNVYIDDIQSTLTDRYTYHRRQSQPDWRALVAQTPTYAIYDDHDFGLNDCVPGPFIDQPPWKRESWDVFRENWANPSYGGGEKQPGCWFDFETARVRFFFLDCRYYRDLHGGTMLGPVQKAWLKEALAGSEAEFNVILSSVPWSAGVKPGSRDTWDGFPAEREELFSFIEKESINGVVLLSADRHRLDIRKTERPNGYALHDFMSSRLTNVHVHGLTQNAKGSTWIYGYNKTPGFAKMTFDTTKSPATVSCSLFDLDNELLHTTTLSSDQLRHQP</sequence>
<dbReference type="Proteomes" id="UP001374893">
    <property type="component" value="Chromosome"/>
</dbReference>
<dbReference type="Pfam" id="PF09423">
    <property type="entry name" value="PhoD"/>
    <property type="match status" value="1"/>
</dbReference>
<accession>A0ABM7RCQ8</accession>
<dbReference type="InterPro" id="IPR018946">
    <property type="entry name" value="PhoD-like_MPP"/>
</dbReference>
<dbReference type="InterPro" id="IPR038607">
    <property type="entry name" value="PhoD-like_sf"/>
</dbReference>
<evidence type="ECO:0000313" key="4">
    <source>
        <dbReference type="Proteomes" id="UP001374893"/>
    </source>
</evidence>
<organism evidence="3 4">
    <name type="scientific">Haloferula helveola</name>
    <dbReference type="NCBI Taxonomy" id="490095"/>
    <lineage>
        <taxon>Bacteria</taxon>
        <taxon>Pseudomonadati</taxon>
        <taxon>Verrucomicrobiota</taxon>
        <taxon>Verrucomicrobiia</taxon>
        <taxon>Verrucomicrobiales</taxon>
        <taxon>Verrucomicrobiaceae</taxon>
        <taxon>Haloferula</taxon>
    </lineage>
</organism>
<dbReference type="Gene3D" id="3.60.21.70">
    <property type="entry name" value="PhoD-like phosphatase"/>
    <property type="match status" value="1"/>
</dbReference>
<evidence type="ECO:0000259" key="1">
    <source>
        <dbReference type="Pfam" id="PF09423"/>
    </source>
</evidence>
<dbReference type="CDD" id="cd00063">
    <property type="entry name" value="FN3"/>
    <property type="match status" value="1"/>
</dbReference>
<evidence type="ECO:0000313" key="3">
    <source>
        <dbReference type="EMBL" id="BCX47449.1"/>
    </source>
</evidence>
<dbReference type="Pfam" id="PF25077">
    <property type="entry name" value="DUF7800"/>
    <property type="match status" value="1"/>
</dbReference>
<dbReference type="CDD" id="cd07389">
    <property type="entry name" value="MPP_PhoD"/>
    <property type="match status" value="1"/>
</dbReference>